<evidence type="ECO:0000313" key="2">
    <source>
        <dbReference type="EMBL" id="RTR28088.1"/>
    </source>
</evidence>
<feature type="transmembrane region" description="Helical" evidence="1">
    <location>
        <begin position="108"/>
        <end position="129"/>
    </location>
</feature>
<feature type="transmembrane region" description="Helical" evidence="1">
    <location>
        <begin position="12"/>
        <end position="34"/>
    </location>
</feature>
<sequence length="182" mass="21464">MKEKNHNFSRKKMFRIQCVLFVFFLVPLDISVFIMWKSTLTRGTFLGLIICMVLVFLYEKPLNPNRSFSTFIHEWSHWTTAKKLGYNARFYENYTYIEGEIKNRHFKLIAIMPLIVQLSIVGLLSAFLVNIHICFLLILGYSAFSAMSSATKDVMMFFLAFKYPKHTKFKVHEDDKSFTAIW</sequence>
<keyword evidence="3" id="KW-1185">Reference proteome</keyword>
<proteinExistence type="predicted"/>
<evidence type="ECO:0000256" key="1">
    <source>
        <dbReference type="SAM" id="Phobius"/>
    </source>
</evidence>
<feature type="transmembrane region" description="Helical" evidence="1">
    <location>
        <begin position="135"/>
        <end position="161"/>
    </location>
</feature>
<dbReference type="RefSeq" id="WP_126410092.1">
    <property type="nucleotide sequence ID" value="NZ_RXNT01000016.1"/>
</dbReference>
<comment type="caution">
    <text evidence="2">The sequence shown here is derived from an EMBL/GenBank/DDBJ whole genome shotgun (WGS) entry which is preliminary data.</text>
</comment>
<accession>A0A431VY16</accession>
<feature type="transmembrane region" description="Helical" evidence="1">
    <location>
        <begin position="40"/>
        <end position="58"/>
    </location>
</feature>
<dbReference type="EMBL" id="RXNT01000016">
    <property type="protein sequence ID" value="RTR28088.1"/>
    <property type="molecule type" value="Genomic_DNA"/>
</dbReference>
<organism evidence="2 3">
    <name type="scientific">Bacillus yapensis</name>
    <dbReference type="NCBI Taxonomy" id="2492960"/>
    <lineage>
        <taxon>Bacteria</taxon>
        <taxon>Bacillati</taxon>
        <taxon>Bacillota</taxon>
        <taxon>Bacilli</taxon>
        <taxon>Bacillales</taxon>
        <taxon>Bacillaceae</taxon>
        <taxon>Bacillus</taxon>
    </lineage>
</organism>
<evidence type="ECO:0000313" key="3">
    <source>
        <dbReference type="Proteomes" id="UP000271374"/>
    </source>
</evidence>
<gene>
    <name evidence="2" type="ORF">EKG37_17445</name>
</gene>
<reference evidence="2 3" key="1">
    <citation type="submission" date="2018-12" db="EMBL/GenBank/DDBJ databases">
        <title>Bacillus yapensis draft genome sequence.</title>
        <authorList>
            <person name="Yu L."/>
            <person name="Xu X."/>
            <person name="Tang X."/>
        </authorList>
    </citation>
    <scope>NUCLEOTIDE SEQUENCE [LARGE SCALE GENOMIC DNA]</scope>
    <source>
        <strain evidence="2 3">XXST-01</strain>
    </source>
</reference>
<keyword evidence="1" id="KW-0812">Transmembrane</keyword>
<protein>
    <submittedName>
        <fullName evidence="2">DUF3267 domain-containing protein</fullName>
    </submittedName>
</protein>
<name>A0A431VY16_9BACI</name>
<keyword evidence="1" id="KW-0472">Membrane</keyword>
<dbReference type="Proteomes" id="UP000271374">
    <property type="component" value="Unassembled WGS sequence"/>
</dbReference>
<keyword evidence="1" id="KW-1133">Transmembrane helix</keyword>
<dbReference type="AlphaFoldDB" id="A0A431VY16"/>